<feature type="region of interest" description="Disordered" evidence="1">
    <location>
        <begin position="85"/>
        <end position="111"/>
    </location>
</feature>
<gene>
    <name evidence="2" type="ORF">PLEPLA_LOCUS47935</name>
</gene>
<proteinExistence type="predicted"/>
<dbReference type="AlphaFoldDB" id="A0A9N7VZN2"/>
<organism evidence="2 3">
    <name type="scientific">Pleuronectes platessa</name>
    <name type="common">European plaice</name>
    <dbReference type="NCBI Taxonomy" id="8262"/>
    <lineage>
        <taxon>Eukaryota</taxon>
        <taxon>Metazoa</taxon>
        <taxon>Chordata</taxon>
        <taxon>Craniata</taxon>
        <taxon>Vertebrata</taxon>
        <taxon>Euteleostomi</taxon>
        <taxon>Actinopterygii</taxon>
        <taxon>Neopterygii</taxon>
        <taxon>Teleostei</taxon>
        <taxon>Neoteleostei</taxon>
        <taxon>Acanthomorphata</taxon>
        <taxon>Carangaria</taxon>
        <taxon>Pleuronectiformes</taxon>
        <taxon>Pleuronectoidei</taxon>
        <taxon>Pleuronectidae</taxon>
        <taxon>Pleuronectes</taxon>
    </lineage>
</organism>
<feature type="compositionally biased region" description="Polar residues" evidence="1">
    <location>
        <begin position="1"/>
        <end position="16"/>
    </location>
</feature>
<evidence type="ECO:0000256" key="1">
    <source>
        <dbReference type="SAM" id="MobiDB-lite"/>
    </source>
</evidence>
<accession>A0A9N7VZN2</accession>
<protein>
    <submittedName>
        <fullName evidence="2">Uncharacterized protein</fullName>
    </submittedName>
</protein>
<comment type="caution">
    <text evidence="2">The sequence shown here is derived from an EMBL/GenBank/DDBJ whole genome shotgun (WGS) entry which is preliminary data.</text>
</comment>
<sequence>MSVQPWSLRNTHSHTAVQRHRQKATDGGGGHTASGEEALPAKVNKIGTFMKGRSTESELYDTRIDLIHDTPPWSGAAVFTRPHLTLQDPMNSAPVPRLRPPPRSLAQRHKI</sequence>
<name>A0A9N7VZN2_PLEPL</name>
<evidence type="ECO:0000313" key="3">
    <source>
        <dbReference type="Proteomes" id="UP001153269"/>
    </source>
</evidence>
<evidence type="ECO:0000313" key="2">
    <source>
        <dbReference type="EMBL" id="CAB1460098.1"/>
    </source>
</evidence>
<feature type="region of interest" description="Disordered" evidence="1">
    <location>
        <begin position="1"/>
        <end position="40"/>
    </location>
</feature>
<reference evidence="2" key="1">
    <citation type="submission" date="2020-03" db="EMBL/GenBank/DDBJ databases">
        <authorList>
            <person name="Weist P."/>
        </authorList>
    </citation>
    <scope>NUCLEOTIDE SEQUENCE</scope>
</reference>
<dbReference type="EMBL" id="CADEAL010004460">
    <property type="protein sequence ID" value="CAB1460098.1"/>
    <property type="molecule type" value="Genomic_DNA"/>
</dbReference>
<dbReference type="Proteomes" id="UP001153269">
    <property type="component" value="Unassembled WGS sequence"/>
</dbReference>
<keyword evidence="3" id="KW-1185">Reference proteome</keyword>